<dbReference type="KEGG" id="lha:LHA_1943"/>
<proteinExistence type="predicted"/>
<keyword evidence="1" id="KW-1133">Transmembrane helix</keyword>
<evidence type="ECO:0000256" key="1">
    <source>
        <dbReference type="SAM" id="Phobius"/>
    </source>
</evidence>
<sequence length="49" mass="5616">MKFFLLNYLPLVAIVVSSVILLAVYQKGSHRANTYFVVTYWPAFFWSGG</sequence>
<evidence type="ECO:0000313" key="3">
    <source>
        <dbReference type="Proteomes" id="UP000032803"/>
    </source>
</evidence>
<keyword evidence="1" id="KW-0812">Transmembrane</keyword>
<keyword evidence="3" id="KW-1185">Reference proteome</keyword>
<dbReference type="HOGENOM" id="CLU_3137197_0_0_6"/>
<keyword evidence="1" id="KW-0472">Membrane</keyword>
<protein>
    <submittedName>
        <fullName evidence="2">Uncharacterized protein</fullName>
    </submittedName>
</protein>
<dbReference type="AlphaFoldDB" id="A0A0A8UW29"/>
<feature type="transmembrane region" description="Helical" evidence="1">
    <location>
        <begin position="6"/>
        <end position="25"/>
    </location>
</feature>
<dbReference type="EMBL" id="LN681225">
    <property type="protein sequence ID" value="CEK10974.1"/>
    <property type="molecule type" value="Genomic_DNA"/>
</dbReference>
<name>A0A0A8UW29_LEGHA</name>
<reference evidence="3" key="1">
    <citation type="submission" date="2014-09" db="EMBL/GenBank/DDBJ databases">
        <authorList>
            <person name="Gomez-Valero L."/>
        </authorList>
    </citation>
    <scope>NUCLEOTIDE SEQUENCE [LARGE SCALE GENOMIC DNA]</scope>
    <source>
        <strain evidence="3">ATCC35250</strain>
    </source>
</reference>
<accession>A0A0A8UW29</accession>
<organism evidence="2 3">
    <name type="scientific">Legionella hackeliae</name>
    <dbReference type="NCBI Taxonomy" id="449"/>
    <lineage>
        <taxon>Bacteria</taxon>
        <taxon>Pseudomonadati</taxon>
        <taxon>Pseudomonadota</taxon>
        <taxon>Gammaproteobacteria</taxon>
        <taxon>Legionellales</taxon>
        <taxon>Legionellaceae</taxon>
        <taxon>Legionella</taxon>
    </lineage>
</organism>
<dbReference type="Proteomes" id="UP000032803">
    <property type="component" value="Chromosome I"/>
</dbReference>
<gene>
    <name evidence="2" type="ORF">LHA_1943</name>
</gene>
<evidence type="ECO:0000313" key="2">
    <source>
        <dbReference type="EMBL" id="CEK10974.1"/>
    </source>
</evidence>